<evidence type="ECO:0000313" key="4">
    <source>
        <dbReference type="Proteomes" id="UP000001421"/>
    </source>
</evidence>
<sequence length="291" mass="31185">MDAGRPWRGRPGTLGGRAGQNCLPGGAGRRNQCSISQRGPRPGPPNRAFQERPMMVRFFVSIGVLAWAGAAQAGVCDAKFMHDGGQVQLTGSGNIGLGADLGFTEVSKTNGDNCRARVQGMATFSYAGLPPGKSRLDYLMTVKNGQATFVKYAEAGEQPRSEGQFDLRMLGLFAYDKISGEGQRLPGASYRLRIGKEAPVGGQPTTVVRIGEKTVGARQDLSTALGRHACWPITYPRSSEPTMATFKGLTLPIPGMDTTVTDWYCPSVNLVMRQDIDQAGIKSSVEITQLK</sequence>
<organism evidence="3 4">
    <name type="scientific">Bordetella parapertussis (strain 12822 / ATCC BAA-587 / NCTC 13253)</name>
    <dbReference type="NCBI Taxonomy" id="257311"/>
    <lineage>
        <taxon>Bacteria</taxon>
        <taxon>Pseudomonadati</taxon>
        <taxon>Pseudomonadota</taxon>
        <taxon>Betaproteobacteria</taxon>
        <taxon>Burkholderiales</taxon>
        <taxon>Alcaligenaceae</taxon>
        <taxon>Bordetella</taxon>
    </lineage>
</organism>
<feature type="transmembrane region" description="Helical" evidence="2">
    <location>
        <begin position="56"/>
        <end position="75"/>
    </location>
</feature>
<protein>
    <submittedName>
        <fullName evidence="3">Membrane protein</fullName>
    </submittedName>
</protein>
<keyword evidence="2" id="KW-0472">Membrane</keyword>
<reference evidence="3 4" key="1">
    <citation type="journal article" date="2003" name="Nat. Genet.">
        <title>Comparative analysis of the genome sequences of Bordetella pertussis, Bordetella parapertussis and Bordetella bronchiseptica.</title>
        <authorList>
            <person name="Parkhill J."/>
            <person name="Sebaihia M."/>
            <person name="Preston A."/>
            <person name="Murphy L.D."/>
            <person name="Thomson N.R."/>
            <person name="Harris D.E."/>
            <person name="Holden M.T.G."/>
            <person name="Churcher C.M."/>
            <person name="Bentley S.D."/>
            <person name="Mungall K.L."/>
            <person name="Cerdeno-Tarraga A.-M."/>
            <person name="Temple L."/>
            <person name="James K.D."/>
            <person name="Harris B."/>
            <person name="Quail M.A."/>
            <person name="Achtman M."/>
            <person name="Atkin R."/>
            <person name="Baker S."/>
            <person name="Basham D."/>
            <person name="Bason N."/>
            <person name="Cherevach I."/>
            <person name="Chillingworth T."/>
            <person name="Collins M."/>
            <person name="Cronin A."/>
            <person name="Davis P."/>
            <person name="Doggett J."/>
            <person name="Feltwell T."/>
            <person name="Goble A."/>
            <person name="Hamlin N."/>
            <person name="Hauser H."/>
            <person name="Holroyd S."/>
            <person name="Jagels K."/>
            <person name="Leather S."/>
            <person name="Moule S."/>
            <person name="Norberczak H."/>
            <person name="O'Neil S."/>
            <person name="Ormond D."/>
            <person name="Price C."/>
            <person name="Rabbinowitsch E."/>
            <person name="Rutter S."/>
            <person name="Sanders M."/>
            <person name="Saunders D."/>
            <person name="Seeger K."/>
            <person name="Sharp S."/>
            <person name="Simmonds M."/>
            <person name="Skelton J."/>
            <person name="Squares R."/>
            <person name="Squares S."/>
            <person name="Stevens K."/>
            <person name="Unwin L."/>
            <person name="Whitehead S."/>
            <person name="Barrell B.G."/>
            <person name="Maskell D.J."/>
        </authorList>
    </citation>
    <scope>NUCLEOTIDE SEQUENCE [LARGE SCALE GENOMIC DNA]</scope>
    <source>
        <strain evidence="3 4">12822 / ATCC BAA-587 / NCTC 13253</strain>
    </source>
</reference>
<dbReference type="Gene3D" id="2.40.360.20">
    <property type="match status" value="1"/>
</dbReference>
<dbReference type="HOGENOM" id="CLU_073281_1_0_4"/>
<dbReference type="Proteomes" id="UP000001421">
    <property type="component" value="Chromosome"/>
</dbReference>
<gene>
    <name evidence="3" type="ordered locus">BPP1152</name>
</gene>
<keyword evidence="2" id="KW-1133">Transmembrane helix</keyword>
<keyword evidence="2" id="KW-0812">Transmembrane</keyword>
<proteinExistence type="predicted"/>
<evidence type="ECO:0000256" key="1">
    <source>
        <dbReference type="SAM" id="MobiDB-lite"/>
    </source>
</evidence>
<dbReference type="EMBL" id="BX640426">
    <property type="protein sequence ID" value="CAE36453.1"/>
    <property type="molecule type" value="Genomic_DNA"/>
</dbReference>
<accession>Q7WB56</accession>
<dbReference type="AlphaFoldDB" id="Q7WB56"/>
<evidence type="ECO:0000313" key="3">
    <source>
        <dbReference type="EMBL" id="CAE36453.1"/>
    </source>
</evidence>
<dbReference type="KEGG" id="bpa:BPP1152"/>
<name>Q7WB56_BORPA</name>
<evidence type="ECO:0000256" key="2">
    <source>
        <dbReference type="SAM" id="Phobius"/>
    </source>
</evidence>
<feature type="region of interest" description="Disordered" evidence="1">
    <location>
        <begin position="1"/>
        <end position="49"/>
    </location>
</feature>